<name>A0A1G4RXX8_9CAUL</name>
<dbReference type="AlphaFoldDB" id="A0A1G4RXX8"/>
<dbReference type="STRING" id="260084.SAMN02927928_2256"/>
<evidence type="ECO:0000313" key="3">
    <source>
        <dbReference type="Proteomes" id="UP000199150"/>
    </source>
</evidence>
<dbReference type="GO" id="GO:0016853">
    <property type="term" value="F:isomerase activity"/>
    <property type="evidence" value="ECO:0007669"/>
    <property type="project" value="UniProtKB-KW"/>
</dbReference>
<accession>A0A1G4RXX8</accession>
<dbReference type="Proteomes" id="UP000199150">
    <property type="component" value="Unassembled WGS sequence"/>
</dbReference>
<keyword evidence="3" id="KW-1185">Reference proteome</keyword>
<reference evidence="3" key="1">
    <citation type="submission" date="2016-10" db="EMBL/GenBank/DDBJ databases">
        <authorList>
            <person name="Varghese N."/>
            <person name="Submissions S."/>
        </authorList>
    </citation>
    <scope>NUCLEOTIDE SEQUENCE [LARGE SCALE GENOMIC DNA]</scope>
    <source>
        <strain evidence="3">CGMCC 1.3431</strain>
    </source>
</reference>
<sequence length="179" mass="19648">MNRRTLFISAFSAAFLPDIARASAPLTFVPQPGLVGSGRLNILTVPVLDVSLFAPLSHWRPDKPYALQVTFLRDLEARRMAGHIRDEMRHTGAGDAGHLELWTRELEAVLPDMRRGDVLTGVRDQGGAVLFFHGDRSLGHIAENGFSEAFFGICLGPRTSQPKLRQAVLGLASPEYQGM</sequence>
<evidence type="ECO:0000313" key="2">
    <source>
        <dbReference type="EMBL" id="SCW61803.1"/>
    </source>
</evidence>
<protein>
    <submittedName>
        <fullName evidence="2">Chalcone isomerase-like</fullName>
    </submittedName>
</protein>
<feature type="domain" description="Chalcone isomerase" evidence="1">
    <location>
        <begin position="66"/>
        <end position="170"/>
    </location>
</feature>
<keyword evidence="2" id="KW-0413">Isomerase</keyword>
<gene>
    <name evidence="2" type="ORF">SAMN02927928_2256</name>
</gene>
<organism evidence="2 3">
    <name type="scientific">Asticcacaulis taihuensis</name>
    <dbReference type="NCBI Taxonomy" id="260084"/>
    <lineage>
        <taxon>Bacteria</taxon>
        <taxon>Pseudomonadati</taxon>
        <taxon>Pseudomonadota</taxon>
        <taxon>Alphaproteobacteria</taxon>
        <taxon>Caulobacterales</taxon>
        <taxon>Caulobacteraceae</taxon>
        <taxon>Asticcacaulis</taxon>
    </lineage>
</organism>
<dbReference type="Pfam" id="PF16036">
    <property type="entry name" value="Chalcone_3"/>
    <property type="match status" value="1"/>
</dbReference>
<dbReference type="InterPro" id="IPR016087">
    <property type="entry name" value="Chalcone_isomerase"/>
</dbReference>
<proteinExistence type="predicted"/>
<dbReference type="EMBL" id="FMTS01000003">
    <property type="protein sequence ID" value="SCW61803.1"/>
    <property type="molecule type" value="Genomic_DNA"/>
</dbReference>
<evidence type="ECO:0000259" key="1">
    <source>
        <dbReference type="Pfam" id="PF16036"/>
    </source>
</evidence>
<dbReference type="RefSeq" id="WP_170828287.1">
    <property type="nucleotide sequence ID" value="NZ_CBCRYE010000001.1"/>
</dbReference>